<dbReference type="Pfam" id="PF07679">
    <property type="entry name" value="I-set"/>
    <property type="match status" value="2"/>
</dbReference>
<dbReference type="InterPro" id="IPR013098">
    <property type="entry name" value="Ig_I-set"/>
</dbReference>
<keyword evidence="1" id="KW-0677">Repeat</keyword>
<keyword evidence="2" id="KW-0393">Immunoglobulin domain</keyword>
<dbReference type="FunFam" id="2.60.40.10:FF:000031">
    <property type="entry name" value="Myosin-binding protein C, slow type"/>
    <property type="match status" value="1"/>
</dbReference>
<evidence type="ECO:0000313" key="5">
    <source>
        <dbReference type="Proteomes" id="UP000054359"/>
    </source>
</evidence>
<dbReference type="PANTHER" id="PTHR13817">
    <property type="entry name" value="TITIN"/>
    <property type="match status" value="1"/>
</dbReference>
<reference evidence="4 5" key="1">
    <citation type="submission" date="2013-11" db="EMBL/GenBank/DDBJ databases">
        <title>Genome sequencing of Stegodyphus mimosarum.</title>
        <authorList>
            <person name="Bechsgaard J."/>
        </authorList>
    </citation>
    <scope>NUCLEOTIDE SEQUENCE [LARGE SCALE GENOMIC DNA]</scope>
</reference>
<dbReference type="Proteomes" id="UP000054359">
    <property type="component" value="Unassembled WGS sequence"/>
</dbReference>
<evidence type="ECO:0000256" key="2">
    <source>
        <dbReference type="ARBA" id="ARBA00023319"/>
    </source>
</evidence>
<dbReference type="InterPro" id="IPR036179">
    <property type="entry name" value="Ig-like_dom_sf"/>
</dbReference>
<name>A0A087V0T2_STEMI</name>
<accession>A0A087V0T2</accession>
<evidence type="ECO:0000256" key="1">
    <source>
        <dbReference type="ARBA" id="ARBA00022737"/>
    </source>
</evidence>
<organism evidence="4 5">
    <name type="scientific">Stegodyphus mimosarum</name>
    <name type="common">African social velvet spider</name>
    <dbReference type="NCBI Taxonomy" id="407821"/>
    <lineage>
        <taxon>Eukaryota</taxon>
        <taxon>Metazoa</taxon>
        <taxon>Ecdysozoa</taxon>
        <taxon>Arthropoda</taxon>
        <taxon>Chelicerata</taxon>
        <taxon>Arachnida</taxon>
        <taxon>Araneae</taxon>
        <taxon>Araneomorphae</taxon>
        <taxon>Entelegynae</taxon>
        <taxon>Eresoidea</taxon>
        <taxon>Eresidae</taxon>
        <taxon>Stegodyphus</taxon>
    </lineage>
</organism>
<feature type="non-terminal residue" evidence="4">
    <location>
        <position position="146"/>
    </location>
</feature>
<sequence>MKDGQTLKPTERVVMEKEGCRRRLIIKDTTLEDRGMYTCVLEEKTCSSTLTVEAAPRVVSEKRHFKGKRGGNVIVDVEFAGLPQPKIEWFYKGKSITPDKKRSVENYGNKTVLTIKKLEDPDVGNYVLKLTNKVDECKTEFTVSII</sequence>
<dbReference type="PROSITE" id="PS50835">
    <property type="entry name" value="IG_LIKE"/>
    <property type="match status" value="1"/>
</dbReference>
<evidence type="ECO:0000313" key="4">
    <source>
        <dbReference type="EMBL" id="KFM83221.1"/>
    </source>
</evidence>
<dbReference type="EMBL" id="KL814869">
    <property type="protein sequence ID" value="KFM83221.1"/>
    <property type="molecule type" value="Genomic_DNA"/>
</dbReference>
<feature type="domain" description="Ig-like" evidence="3">
    <location>
        <begin position="56"/>
        <end position="144"/>
    </location>
</feature>
<protein>
    <submittedName>
        <fullName evidence="4">Titin</fullName>
    </submittedName>
</protein>
<dbReference type="AlphaFoldDB" id="A0A087V0T2"/>
<dbReference type="Gene3D" id="2.60.40.10">
    <property type="entry name" value="Immunoglobulins"/>
    <property type="match status" value="2"/>
</dbReference>
<dbReference type="InterPro" id="IPR050964">
    <property type="entry name" value="Striated_Muscle_Regulatory"/>
</dbReference>
<gene>
    <name evidence="4" type="ORF">X975_21639</name>
</gene>
<proteinExistence type="predicted"/>
<keyword evidence="5" id="KW-1185">Reference proteome</keyword>
<dbReference type="OrthoDB" id="7147938at2759"/>
<dbReference type="InterPro" id="IPR007110">
    <property type="entry name" value="Ig-like_dom"/>
</dbReference>
<dbReference type="SUPFAM" id="SSF48726">
    <property type="entry name" value="Immunoglobulin"/>
    <property type="match status" value="2"/>
</dbReference>
<evidence type="ECO:0000259" key="3">
    <source>
        <dbReference type="PROSITE" id="PS50835"/>
    </source>
</evidence>
<dbReference type="PANTHER" id="PTHR13817:SF73">
    <property type="entry name" value="FIBRONECTIN TYPE-III DOMAIN-CONTAINING PROTEIN"/>
    <property type="match status" value="1"/>
</dbReference>
<dbReference type="STRING" id="407821.A0A087V0T2"/>
<dbReference type="InterPro" id="IPR013783">
    <property type="entry name" value="Ig-like_fold"/>
</dbReference>